<comment type="caution">
    <text evidence="3">The sequence shown here is derived from an EMBL/GenBank/DDBJ whole genome shotgun (WGS) entry which is preliminary data.</text>
</comment>
<gene>
    <name evidence="3" type="ORF">R0H03_02035</name>
</gene>
<reference evidence="3" key="2">
    <citation type="submission" date="2023-10" db="EMBL/GenBank/DDBJ databases">
        <authorList>
            <person name="Khurajog B."/>
        </authorList>
    </citation>
    <scope>NUCLEOTIDE SEQUENCE</scope>
    <source>
        <strain evidence="3">BF14</strain>
    </source>
</reference>
<evidence type="ECO:0000256" key="1">
    <source>
        <dbReference type="SAM" id="Phobius"/>
    </source>
</evidence>
<dbReference type="EMBL" id="JAWJAX010000002">
    <property type="protein sequence ID" value="MDV2910649.1"/>
    <property type="molecule type" value="Genomic_DNA"/>
</dbReference>
<protein>
    <submittedName>
        <fullName evidence="3">LPXTG cell wall anchor domain-containing protein</fullName>
    </submittedName>
</protein>
<evidence type="ECO:0000256" key="2">
    <source>
        <dbReference type="SAM" id="SignalP"/>
    </source>
</evidence>
<sequence>MKFWGGLILLALLVNVTPDVLASDRVNTEAGITFYQENNANQVVPMKKVSLSKQDSPKKPQSPVNSDYVRCLPQTNESTSWGLFLIGLIVVSYVLVRRWYKKFYE</sequence>
<accession>A0AAW8YLK4</accession>
<reference evidence="3" key="1">
    <citation type="journal article" date="2023" name="PeerJ">
        <title>Selection and evaluation of lactic acid bacteria from chicken feces in Thailand as potential probiotics.</title>
        <authorList>
            <person name="Khurajog B."/>
            <person name="Disastra Y."/>
            <person name="Lawwyne L.D."/>
            <person name="Sirichokchatchawan W."/>
            <person name="Niyomtham W."/>
            <person name="Yindee J."/>
            <person name="Hampson D.J."/>
            <person name="Prapasarakul N."/>
        </authorList>
    </citation>
    <scope>NUCLEOTIDE SEQUENCE</scope>
    <source>
        <strain evidence="3">BF14</strain>
    </source>
</reference>
<name>A0AAW8YLK4_PEDAC</name>
<keyword evidence="1" id="KW-0812">Transmembrane</keyword>
<evidence type="ECO:0000313" key="3">
    <source>
        <dbReference type="EMBL" id="MDV2910649.1"/>
    </source>
</evidence>
<dbReference type="Proteomes" id="UP001280415">
    <property type="component" value="Unassembled WGS sequence"/>
</dbReference>
<proteinExistence type="predicted"/>
<dbReference type="NCBIfam" id="TIGR01167">
    <property type="entry name" value="LPXTG_anchor"/>
    <property type="match status" value="1"/>
</dbReference>
<organism evidence="3 4">
    <name type="scientific">Pediococcus acidilactici</name>
    <dbReference type="NCBI Taxonomy" id="1254"/>
    <lineage>
        <taxon>Bacteria</taxon>
        <taxon>Bacillati</taxon>
        <taxon>Bacillota</taxon>
        <taxon>Bacilli</taxon>
        <taxon>Lactobacillales</taxon>
        <taxon>Lactobacillaceae</taxon>
        <taxon>Pediococcus</taxon>
        <taxon>Pediococcus acidilactici group</taxon>
    </lineage>
</organism>
<feature type="chain" id="PRO_5043342412" evidence="2">
    <location>
        <begin position="23"/>
        <end position="105"/>
    </location>
</feature>
<evidence type="ECO:0000313" key="4">
    <source>
        <dbReference type="Proteomes" id="UP001280415"/>
    </source>
</evidence>
<keyword evidence="2" id="KW-0732">Signal</keyword>
<keyword evidence="1" id="KW-0472">Membrane</keyword>
<feature type="transmembrane region" description="Helical" evidence="1">
    <location>
        <begin position="78"/>
        <end position="96"/>
    </location>
</feature>
<feature type="signal peptide" evidence="2">
    <location>
        <begin position="1"/>
        <end position="22"/>
    </location>
</feature>
<dbReference type="GeneID" id="29744468"/>
<dbReference type="RefSeq" id="WP_002830281.1">
    <property type="nucleotide sequence ID" value="NZ_BMWN01000001.1"/>
</dbReference>
<dbReference type="AlphaFoldDB" id="A0AAW8YLK4"/>
<keyword evidence="1" id="KW-1133">Transmembrane helix</keyword>